<evidence type="ECO:0000313" key="1">
    <source>
        <dbReference type="EMBL" id="BAV89093.1"/>
    </source>
</evidence>
<gene>
    <name evidence="1" type="ORF">RA11412_2794</name>
</gene>
<sequence length="49" mass="5217">MSKAGNSSGHLADCCHVSLLMVDFYDGYAVDVTRKRPVTNVEAPGYSPG</sequence>
<dbReference type="KEGG" id="raj:RA11412_2794"/>
<reference evidence="1 2" key="1">
    <citation type="submission" date="2016-10" db="EMBL/GenBank/DDBJ databases">
        <title>Genome sequence of Rothia aeria strain JCM11412.</title>
        <authorList>
            <person name="Nambu T."/>
        </authorList>
    </citation>
    <scope>NUCLEOTIDE SEQUENCE [LARGE SCALE GENOMIC DNA]</scope>
    <source>
        <strain evidence="1 2">JCM 11412</strain>
    </source>
</reference>
<dbReference type="EMBL" id="AP017895">
    <property type="protein sequence ID" value="BAV89093.1"/>
    <property type="molecule type" value="Genomic_DNA"/>
</dbReference>
<organism evidence="1 2">
    <name type="scientific">Rothia aeria</name>
    <dbReference type="NCBI Taxonomy" id="172042"/>
    <lineage>
        <taxon>Bacteria</taxon>
        <taxon>Bacillati</taxon>
        <taxon>Actinomycetota</taxon>
        <taxon>Actinomycetes</taxon>
        <taxon>Micrococcales</taxon>
        <taxon>Micrococcaceae</taxon>
        <taxon>Rothia</taxon>
    </lineage>
</organism>
<accession>A0A2Z5R311</accession>
<evidence type="ECO:0000313" key="2">
    <source>
        <dbReference type="Proteomes" id="UP000250241"/>
    </source>
</evidence>
<keyword evidence="2" id="KW-1185">Reference proteome</keyword>
<dbReference type="Proteomes" id="UP000250241">
    <property type="component" value="Chromosome"/>
</dbReference>
<dbReference type="AlphaFoldDB" id="A0A2Z5R311"/>
<name>A0A2Z5R311_9MICC</name>
<protein>
    <submittedName>
        <fullName evidence="1">Uncharacterized protein</fullName>
    </submittedName>
</protein>
<proteinExistence type="predicted"/>